<gene>
    <name evidence="2" type="ORF">BV898_06039</name>
</gene>
<dbReference type="Pfam" id="PF07714">
    <property type="entry name" value="PK_Tyr_Ser-Thr"/>
    <property type="match status" value="1"/>
</dbReference>
<evidence type="ECO:0000313" key="3">
    <source>
        <dbReference type="Proteomes" id="UP000192578"/>
    </source>
</evidence>
<proteinExistence type="predicted"/>
<dbReference type="EMBL" id="MTYJ01000034">
    <property type="protein sequence ID" value="OQV20037.1"/>
    <property type="molecule type" value="Genomic_DNA"/>
</dbReference>
<dbReference type="PANTHER" id="PTHR24416">
    <property type="entry name" value="TYROSINE-PROTEIN KINASE RECEPTOR"/>
    <property type="match status" value="1"/>
</dbReference>
<evidence type="ECO:0000259" key="1">
    <source>
        <dbReference type="PROSITE" id="PS50011"/>
    </source>
</evidence>
<accession>A0A1W0WXV3</accession>
<dbReference type="InterPro" id="IPR001245">
    <property type="entry name" value="Ser-Thr/Tyr_kinase_cat_dom"/>
</dbReference>
<evidence type="ECO:0000313" key="2">
    <source>
        <dbReference type="EMBL" id="OQV20037.1"/>
    </source>
</evidence>
<dbReference type="Proteomes" id="UP000192578">
    <property type="component" value="Unassembled WGS sequence"/>
</dbReference>
<dbReference type="OrthoDB" id="4062651at2759"/>
<keyword evidence="3" id="KW-1185">Reference proteome</keyword>
<dbReference type="SUPFAM" id="SSF56112">
    <property type="entry name" value="Protein kinase-like (PK-like)"/>
    <property type="match status" value="1"/>
</dbReference>
<name>A0A1W0WXV3_HYPEX</name>
<reference evidence="3" key="1">
    <citation type="submission" date="2017-01" db="EMBL/GenBank/DDBJ databases">
        <title>Comparative genomics of anhydrobiosis in the tardigrade Hypsibius dujardini.</title>
        <authorList>
            <person name="Yoshida Y."/>
            <person name="Koutsovoulos G."/>
            <person name="Laetsch D."/>
            <person name="Stevens L."/>
            <person name="Kumar S."/>
            <person name="Horikawa D."/>
            <person name="Ishino K."/>
            <person name="Komine S."/>
            <person name="Tomita M."/>
            <person name="Blaxter M."/>
            <person name="Arakawa K."/>
        </authorList>
    </citation>
    <scope>NUCLEOTIDE SEQUENCE [LARGE SCALE GENOMIC DNA]</scope>
    <source>
        <strain evidence="3">Z151</strain>
    </source>
</reference>
<dbReference type="GO" id="GO:0005524">
    <property type="term" value="F:ATP binding"/>
    <property type="evidence" value="ECO:0007669"/>
    <property type="project" value="InterPro"/>
</dbReference>
<dbReference type="PANTHER" id="PTHR24416:SF600">
    <property type="entry name" value="PDGF- AND VEGF-RECEPTOR RELATED, ISOFORM J"/>
    <property type="match status" value="1"/>
</dbReference>
<dbReference type="GO" id="GO:0005886">
    <property type="term" value="C:plasma membrane"/>
    <property type="evidence" value="ECO:0007669"/>
    <property type="project" value="TreeGrafter"/>
</dbReference>
<dbReference type="InterPro" id="IPR050122">
    <property type="entry name" value="RTK"/>
</dbReference>
<dbReference type="GO" id="GO:0004714">
    <property type="term" value="F:transmembrane receptor protein tyrosine kinase activity"/>
    <property type="evidence" value="ECO:0007669"/>
    <property type="project" value="TreeGrafter"/>
</dbReference>
<protein>
    <recommendedName>
        <fullName evidence="1">Protein kinase domain-containing protein</fullName>
    </recommendedName>
</protein>
<dbReference type="AlphaFoldDB" id="A0A1W0WXV3"/>
<sequence>MTRTFSQQTDVWSYGVLMWEIYSMGHAPFAGSDVAKLSAHGFADWLMEGHQMCRPTHAVLKVYELMRSCWCLDPDGRPTFATLEELLDNELLDSSPLSPYLCLEEKPDIFRELDDKINECMALD</sequence>
<organism evidence="2 3">
    <name type="scientific">Hypsibius exemplaris</name>
    <name type="common">Freshwater tardigrade</name>
    <dbReference type="NCBI Taxonomy" id="2072580"/>
    <lineage>
        <taxon>Eukaryota</taxon>
        <taxon>Metazoa</taxon>
        <taxon>Ecdysozoa</taxon>
        <taxon>Tardigrada</taxon>
        <taxon>Eutardigrada</taxon>
        <taxon>Parachela</taxon>
        <taxon>Hypsibioidea</taxon>
        <taxon>Hypsibiidae</taxon>
        <taxon>Hypsibius</taxon>
    </lineage>
</organism>
<dbReference type="GO" id="GO:0043235">
    <property type="term" value="C:receptor complex"/>
    <property type="evidence" value="ECO:0007669"/>
    <property type="project" value="TreeGrafter"/>
</dbReference>
<dbReference type="GO" id="GO:0007169">
    <property type="term" value="P:cell surface receptor protein tyrosine kinase signaling pathway"/>
    <property type="evidence" value="ECO:0007669"/>
    <property type="project" value="TreeGrafter"/>
</dbReference>
<dbReference type="InterPro" id="IPR011009">
    <property type="entry name" value="Kinase-like_dom_sf"/>
</dbReference>
<feature type="domain" description="Protein kinase" evidence="1">
    <location>
        <begin position="1"/>
        <end position="92"/>
    </location>
</feature>
<dbReference type="Gene3D" id="1.10.510.10">
    <property type="entry name" value="Transferase(Phosphotransferase) domain 1"/>
    <property type="match status" value="1"/>
</dbReference>
<dbReference type="PROSITE" id="PS50011">
    <property type="entry name" value="PROTEIN_KINASE_DOM"/>
    <property type="match status" value="1"/>
</dbReference>
<comment type="caution">
    <text evidence="2">The sequence shown here is derived from an EMBL/GenBank/DDBJ whole genome shotgun (WGS) entry which is preliminary data.</text>
</comment>
<dbReference type="InterPro" id="IPR000719">
    <property type="entry name" value="Prot_kinase_dom"/>
</dbReference>